<evidence type="ECO:0000313" key="5">
    <source>
        <dbReference type="Proteomes" id="UP000315226"/>
    </source>
</evidence>
<feature type="compositionally biased region" description="Low complexity" evidence="1">
    <location>
        <begin position="134"/>
        <end position="148"/>
    </location>
</feature>
<keyword evidence="5" id="KW-1185">Reference proteome</keyword>
<evidence type="ECO:0000259" key="3">
    <source>
        <dbReference type="Pfam" id="PF14361"/>
    </source>
</evidence>
<evidence type="ECO:0000259" key="2">
    <source>
        <dbReference type="Pfam" id="PF13556"/>
    </source>
</evidence>
<feature type="compositionally biased region" description="Low complexity" evidence="1">
    <location>
        <begin position="101"/>
        <end position="120"/>
    </location>
</feature>
<feature type="domain" description="RsbT co-antagonist protein RsbRD N-terminal" evidence="3">
    <location>
        <begin position="174"/>
        <end position="318"/>
    </location>
</feature>
<dbReference type="EMBL" id="BJMN01000060">
    <property type="protein sequence ID" value="GEB61570.1"/>
    <property type="molecule type" value="Genomic_DNA"/>
</dbReference>
<dbReference type="InterPro" id="IPR042070">
    <property type="entry name" value="PucR_C-HTH_sf"/>
</dbReference>
<dbReference type="InterPro" id="IPR051448">
    <property type="entry name" value="CdaR-like_regulators"/>
</dbReference>
<name>A0A4Y3S078_9ACTN</name>
<dbReference type="Proteomes" id="UP000315226">
    <property type="component" value="Unassembled WGS sequence"/>
</dbReference>
<dbReference type="Pfam" id="PF13556">
    <property type="entry name" value="HTH_30"/>
    <property type="match status" value="1"/>
</dbReference>
<feature type="region of interest" description="Disordered" evidence="1">
    <location>
        <begin position="134"/>
        <end position="159"/>
    </location>
</feature>
<reference evidence="4 5" key="1">
    <citation type="submission" date="2019-06" db="EMBL/GenBank/DDBJ databases">
        <title>Whole genome shotgun sequence of Streptomyces gardneri NBRC 12865.</title>
        <authorList>
            <person name="Hosoyama A."/>
            <person name="Uohara A."/>
            <person name="Ohji S."/>
            <person name="Ichikawa N."/>
        </authorList>
    </citation>
    <scope>NUCLEOTIDE SEQUENCE [LARGE SCALE GENOMIC DNA]</scope>
    <source>
        <strain evidence="4 5">NBRC 12865</strain>
    </source>
</reference>
<evidence type="ECO:0000313" key="4">
    <source>
        <dbReference type="EMBL" id="GEB61570.1"/>
    </source>
</evidence>
<protein>
    <submittedName>
        <fullName evidence="4">Uncharacterized protein</fullName>
    </submittedName>
</protein>
<dbReference type="Gene3D" id="1.10.10.2840">
    <property type="entry name" value="PucR C-terminal helix-turn-helix domain"/>
    <property type="match status" value="1"/>
</dbReference>
<evidence type="ECO:0000256" key="1">
    <source>
        <dbReference type="SAM" id="MobiDB-lite"/>
    </source>
</evidence>
<dbReference type="PANTHER" id="PTHR33744">
    <property type="entry name" value="CARBOHYDRATE DIACID REGULATOR"/>
    <property type="match status" value="1"/>
</dbReference>
<comment type="caution">
    <text evidence="4">The sequence shown here is derived from an EMBL/GenBank/DDBJ whole genome shotgun (WGS) entry which is preliminary data.</text>
</comment>
<dbReference type="InterPro" id="IPR025736">
    <property type="entry name" value="PucR_C-HTH_dom"/>
</dbReference>
<dbReference type="AlphaFoldDB" id="A0A4Y3S078"/>
<proteinExistence type="predicted"/>
<feature type="region of interest" description="Disordered" evidence="1">
    <location>
        <begin position="1"/>
        <end position="120"/>
    </location>
</feature>
<gene>
    <name evidence="4" type="ORF">SGA01_71750</name>
</gene>
<feature type="compositionally biased region" description="Basic and acidic residues" evidence="1">
    <location>
        <begin position="64"/>
        <end position="100"/>
    </location>
</feature>
<dbReference type="Pfam" id="PF14361">
    <property type="entry name" value="RsbRD_N"/>
    <property type="match status" value="1"/>
</dbReference>
<organism evidence="4 5">
    <name type="scientific">Streptomyces gardneri</name>
    <dbReference type="NCBI Taxonomy" id="66892"/>
    <lineage>
        <taxon>Bacteria</taxon>
        <taxon>Bacillati</taxon>
        <taxon>Actinomycetota</taxon>
        <taxon>Actinomycetes</taxon>
        <taxon>Kitasatosporales</taxon>
        <taxon>Streptomycetaceae</taxon>
        <taxon>Streptomyces</taxon>
    </lineage>
</organism>
<feature type="domain" description="PucR C-terminal helix-turn-helix" evidence="2">
    <location>
        <begin position="502"/>
        <end position="560"/>
    </location>
</feature>
<accession>A0A4Y3S078</accession>
<sequence>MQVPTMCRLGVGSGPAAVRDPWHSPNPGATVRAMTHSPAAPFPGGEPRAKATRPDAGPGPGAPGRDRSDRREAPRPDRQDAPRPDRPDRHDRADAPRSGEPRPASAAVRPASPAAARPASPFAAARPASVASARLAASRSGSPRSGGAHTPLGSDAGSGALRRALSTTMLADVDRLTDRAVDDIRAHSGTYAADAPVTRDDLWEICRDNLLRALEDFGGLAPTGGDFERAARETGRRRAEQGVPLDTVLQAYRRGGRVLWQVMAEHLRARAGREADSRDVELDMASGVWETIDRYSVAMADEYRLAQLELQSRQDTRRVALFEALLDGRADDPAVASAAAAALGVPAYDRYVVVVAAQDPAAPPHPAPVLEARGMWSFWRPRSGRYAGIVRLPRRDTPAGGPAAGPRGSADPAAHALLDVLRELTGATAGISPEFERLSHAGRALRLAEQTLRTLPAGSGEAAAFDDRLAQVLLSGRSDIAERIVTVHLGPVLATGGERAALLTTLRVWLDHGCSAARAAELLYCHRNTVLNRIGRIAELTGRSSESGEARLGWALALRALPYAGLGDSPEPAAGEYEVDGT</sequence>
<dbReference type="PANTHER" id="PTHR33744:SF1">
    <property type="entry name" value="DNA-BINDING TRANSCRIPTIONAL ACTIVATOR ADER"/>
    <property type="match status" value="1"/>
</dbReference>
<dbReference type="InterPro" id="IPR025751">
    <property type="entry name" value="RsbRD_N_dom"/>
</dbReference>